<name>A0ABQ6Z3T9_9GAMM</name>
<evidence type="ECO:0000259" key="6">
    <source>
        <dbReference type="Pfam" id="PF07730"/>
    </source>
</evidence>
<evidence type="ECO:0000313" key="8">
    <source>
        <dbReference type="Proteomes" id="UP000788419"/>
    </source>
</evidence>
<feature type="transmembrane region" description="Helical" evidence="4">
    <location>
        <begin position="126"/>
        <end position="147"/>
    </location>
</feature>
<dbReference type="PANTHER" id="PTHR24421">
    <property type="entry name" value="NITRATE/NITRITE SENSOR PROTEIN NARX-RELATED"/>
    <property type="match status" value="1"/>
</dbReference>
<dbReference type="GO" id="GO:0016301">
    <property type="term" value="F:kinase activity"/>
    <property type="evidence" value="ECO:0007669"/>
    <property type="project" value="UniProtKB-KW"/>
</dbReference>
<feature type="domain" description="Histidine kinase/HSP90-like ATPase" evidence="5">
    <location>
        <begin position="295"/>
        <end position="379"/>
    </location>
</feature>
<dbReference type="Gene3D" id="3.30.565.10">
    <property type="entry name" value="Histidine kinase-like ATPase, C-terminal domain"/>
    <property type="match status" value="1"/>
</dbReference>
<feature type="domain" description="Signal transduction histidine kinase subgroup 3 dimerisation and phosphoacceptor" evidence="6">
    <location>
        <begin position="196"/>
        <end position="262"/>
    </location>
</feature>
<evidence type="ECO:0000256" key="3">
    <source>
        <dbReference type="ARBA" id="ARBA00023012"/>
    </source>
</evidence>
<evidence type="ECO:0000259" key="5">
    <source>
        <dbReference type="Pfam" id="PF02518"/>
    </source>
</evidence>
<keyword evidence="4" id="KW-0812">Transmembrane</keyword>
<dbReference type="CDD" id="cd16917">
    <property type="entry name" value="HATPase_UhpB-NarQ-NarX-like"/>
    <property type="match status" value="1"/>
</dbReference>
<dbReference type="InterPro" id="IPR036890">
    <property type="entry name" value="HATPase_C_sf"/>
</dbReference>
<proteinExistence type="predicted"/>
<accession>A0ABQ6Z3T9</accession>
<protein>
    <submittedName>
        <fullName evidence="7">Two-component sensor histidine kinase</fullName>
    </submittedName>
</protein>
<keyword evidence="1" id="KW-0808">Transferase</keyword>
<evidence type="ECO:0000313" key="7">
    <source>
        <dbReference type="EMBL" id="KAF1692199.1"/>
    </source>
</evidence>
<feature type="transmembrane region" description="Helical" evidence="4">
    <location>
        <begin position="32"/>
        <end position="51"/>
    </location>
</feature>
<dbReference type="EMBL" id="PDWN01000017">
    <property type="protein sequence ID" value="KAF1692199.1"/>
    <property type="molecule type" value="Genomic_DNA"/>
</dbReference>
<dbReference type="InterPro" id="IPR003594">
    <property type="entry name" value="HATPase_dom"/>
</dbReference>
<evidence type="ECO:0000256" key="4">
    <source>
        <dbReference type="SAM" id="Phobius"/>
    </source>
</evidence>
<dbReference type="Pfam" id="PF02518">
    <property type="entry name" value="HATPase_c"/>
    <property type="match status" value="1"/>
</dbReference>
<keyword evidence="3" id="KW-0902">Two-component regulatory system</keyword>
<keyword evidence="4" id="KW-1133">Transmembrane helix</keyword>
<dbReference type="Gene3D" id="1.20.5.1930">
    <property type="match status" value="1"/>
</dbReference>
<keyword evidence="8" id="KW-1185">Reference proteome</keyword>
<dbReference type="InterPro" id="IPR011712">
    <property type="entry name" value="Sig_transdc_His_kin_sub3_dim/P"/>
</dbReference>
<dbReference type="InterPro" id="IPR050482">
    <property type="entry name" value="Sensor_HK_TwoCompSys"/>
</dbReference>
<sequence length="400" mass="43699">MRAVPPNRFVPGWIKVAPDSLLAASQSRGQPAWMEFIHVLWTMWVFVVPVFTPQGYNALWWALTALSYPLFLALYAGTLVLPSRWVAACATGMLVLCLALLRWYPSGMSYFVFGCVMLGAHRWRSGWHYAAVLLLANVCLVVLARSIGYPWSALVWLPVTTLVVGLIVHVERQRHHKDAALRLSQDEVRRLAATAERERIGRDLHDLLGHTLSLVALKADLAGRLLQRDPEAAQREIGELGQVARDALGQVRRAVTGIRAAGLAAELAAAKVLLQGEGIGLQVDVPAVAMPPEQETVLALCLREAVTNVHRHARASRVRVSLTGDARQWRLCVEDDGRGGVVRPGNGLDGMRERLQVLGGALRIEPAPGRGTRLLADLPHWQAGATTPPAHATRTDAPLS</sequence>
<feature type="transmembrane region" description="Helical" evidence="4">
    <location>
        <begin position="153"/>
        <end position="170"/>
    </location>
</feature>
<feature type="transmembrane region" description="Helical" evidence="4">
    <location>
        <begin position="85"/>
        <end position="105"/>
    </location>
</feature>
<evidence type="ECO:0000256" key="1">
    <source>
        <dbReference type="ARBA" id="ARBA00022679"/>
    </source>
</evidence>
<reference evidence="7 8" key="1">
    <citation type="submission" date="2017-10" db="EMBL/GenBank/DDBJ databases">
        <title>Whole genome sequencing of members of genus Pseudoxanthomonas.</title>
        <authorList>
            <person name="Kumar S."/>
            <person name="Bansal K."/>
            <person name="Kaur A."/>
            <person name="Patil P."/>
            <person name="Sharma S."/>
            <person name="Patil P.B."/>
        </authorList>
    </citation>
    <scope>NUCLEOTIDE SEQUENCE [LARGE SCALE GENOMIC DNA]</scope>
    <source>
        <strain evidence="7 8">DSM 17801</strain>
    </source>
</reference>
<dbReference type="Pfam" id="PF07730">
    <property type="entry name" value="HisKA_3"/>
    <property type="match status" value="1"/>
</dbReference>
<feature type="transmembrane region" description="Helical" evidence="4">
    <location>
        <begin position="58"/>
        <end position="79"/>
    </location>
</feature>
<dbReference type="PANTHER" id="PTHR24421:SF63">
    <property type="entry name" value="SENSOR HISTIDINE KINASE DESK"/>
    <property type="match status" value="1"/>
</dbReference>
<gene>
    <name evidence="7" type="ORF">CSC65_14640</name>
</gene>
<keyword evidence="4" id="KW-0472">Membrane</keyword>
<evidence type="ECO:0000256" key="2">
    <source>
        <dbReference type="ARBA" id="ARBA00022777"/>
    </source>
</evidence>
<dbReference type="SUPFAM" id="SSF55874">
    <property type="entry name" value="ATPase domain of HSP90 chaperone/DNA topoisomerase II/histidine kinase"/>
    <property type="match status" value="1"/>
</dbReference>
<organism evidence="7 8">
    <name type="scientific">Pseudoxanthomonas daejeonensis</name>
    <dbReference type="NCBI Taxonomy" id="266062"/>
    <lineage>
        <taxon>Bacteria</taxon>
        <taxon>Pseudomonadati</taxon>
        <taxon>Pseudomonadota</taxon>
        <taxon>Gammaproteobacteria</taxon>
        <taxon>Lysobacterales</taxon>
        <taxon>Lysobacteraceae</taxon>
        <taxon>Pseudoxanthomonas</taxon>
    </lineage>
</organism>
<dbReference type="RefSeq" id="WP_162411347.1">
    <property type="nucleotide sequence ID" value="NZ_PDWN01000017.1"/>
</dbReference>
<keyword evidence="2 7" id="KW-0418">Kinase</keyword>
<comment type="caution">
    <text evidence="7">The sequence shown here is derived from an EMBL/GenBank/DDBJ whole genome shotgun (WGS) entry which is preliminary data.</text>
</comment>
<dbReference type="Proteomes" id="UP000788419">
    <property type="component" value="Unassembled WGS sequence"/>
</dbReference>